<evidence type="ECO:0000256" key="8">
    <source>
        <dbReference type="ARBA" id="ARBA00022749"/>
    </source>
</evidence>
<dbReference type="SUPFAM" id="SSF52317">
    <property type="entry name" value="Class I glutamine amidotransferase-like"/>
    <property type="match status" value="1"/>
</dbReference>
<dbReference type="GO" id="GO:0003921">
    <property type="term" value="F:GMP synthase activity"/>
    <property type="evidence" value="ECO:0007669"/>
    <property type="project" value="InterPro"/>
</dbReference>
<dbReference type="Pfam" id="PF02540">
    <property type="entry name" value="NAD_synthase"/>
    <property type="match status" value="1"/>
</dbReference>
<name>U7PMI9_SPOS1</name>
<dbReference type="eggNOG" id="KOG1622">
    <property type="taxonomic scope" value="Eukaryota"/>
</dbReference>
<proteinExistence type="predicted"/>
<dbReference type="InterPro" id="IPR022310">
    <property type="entry name" value="NAD/GMP_synthase"/>
</dbReference>
<dbReference type="STRING" id="1391915.U7PMI9"/>
<dbReference type="EC" id="6.3.5.2" evidence="4"/>
<dbReference type="NCBIfam" id="TIGR00884">
    <property type="entry name" value="guaA_Cterm"/>
    <property type="match status" value="1"/>
</dbReference>
<evidence type="ECO:0000256" key="6">
    <source>
        <dbReference type="ARBA" id="ARBA00022598"/>
    </source>
</evidence>
<comment type="pathway">
    <text evidence="2">Purine metabolism; GMP biosynthesis; GMP from XMP (L-Gln route): step 1/1.</text>
</comment>
<keyword evidence="11" id="KW-0315">Glutamine amidotransferase</keyword>
<dbReference type="FunFam" id="3.30.300.10:FF:000002">
    <property type="entry name" value="GMP synthase [glutamine-hydrolyzing]"/>
    <property type="match status" value="1"/>
</dbReference>
<dbReference type="GO" id="GO:0005829">
    <property type="term" value="C:cytosol"/>
    <property type="evidence" value="ECO:0007669"/>
    <property type="project" value="UniProtKB-SubCell"/>
</dbReference>
<evidence type="ECO:0000313" key="19">
    <source>
        <dbReference type="Proteomes" id="UP000018087"/>
    </source>
</evidence>
<keyword evidence="19" id="KW-1185">Reference proteome</keyword>
<evidence type="ECO:0000256" key="5">
    <source>
        <dbReference type="ARBA" id="ARBA00021562"/>
    </source>
</evidence>
<evidence type="ECO:0000259" key="17">
    <source>
        <dbReference type="PROSITE" id="PS51553"/>
    </source>
</evidence>
<evidence type="ECO:0000256" key="7">
    <source>
        <dbReference type="ARBA" id="ARBA00022741"/>
    </source>
</evidence>
<dbReference type="PANTHER" id="PTHR11922:SF2">
    <property type="entry name" value="GMP SYNTHASE [GLUTAMINE-HYDROLYZING]"/>
    <property type="match status" value="1"/>
</dbReference>
<dbReference type="InterPro" id="IPR029062">
    <property type="entry name" value="Class_I_gatase-like"/>
</dbReference>
<dbReference type="Proteomes" id="UP000018087">
    <property type="component" value="Unassembled WGS sequence"/>
</dbReference>
<keyword evidence="7 16" id="KW-0547">Nucleotide-binding</keyword>
<evidence type="ECO:0000256" key="10">
    <source>
        <dbReference type="ARBA" id="ARBA00022840"/>
    </source>
</evidence>
<evidence type="ECO:0000256" key="13">
    <source>
        <dbReference type="ARBA" id="ARBA00031356"/>
    </source>
</evidence>
<dbReference type="InterPro" id="IPR014729">
    <property type="entry name" value="Rossmann-like_a/b/a_fold"/>
</dbReference>
<dbReference type="CDD" id="cd01997">
    <property type="entry name" value="GMP_synthase_C"/>
    <property type="match status" value="1"/>
</dbReference>
<evidence type="ECO:0000256" key="9">
    <source>
        <dbReference type="ARBA" id="ARBA00022755"/>
    </source>
</evidence>
<reference evidence="19" key="1">
    <citation type="journal article" date="2014" name="Genome Announc.">
        <title>Genome sequence of the pathogenic fungus Sporothrix schenckii (ATCC 58251).</title>
        <authorList>
            <person name="Cuomo C.A."/>
            <person name="Rodriguez-Del Valle N."/>
            <person name="Perez-Sanchez L."/>
            <person name="Abouelleil A."/>
            <person name="Goldberg J."/>
            <person name="Young S."/>
            <person name="Zeng Q."/>
            <person name="Birren B.W."/>
        </authorList>
    </citation>
    <scope>NUCLEOTIDE SEQUENCE [LARGE SCALE GENOMIC DNA]</scope>
    <source>
        <strain evidence="19">ATCC 58251 / de Perez 2211183</strain>
    </source>
</reference>
<evidence type="ECO:0000256" key="1">
    <source>
        <dbReference type="ARBA" id="ARBA00004514"/>
    </source>
</evidence>
<dbReference type="InterPro" id="IPR025777">
    <property type="entry name" value="GMPS_ATP_PPase_dom"/>
</dbReference>
<dbReference type="SUPFAM" id="SSF54810">
    <property type="entry name" value="GMP synthetase C-terminal dimerisation domain"/>
    <property type="match status" value="1"/>
</dbReference>
<dbReference type="Pfam" id="PF00117">
    <property type="entry name" value="GATase"/>
    <property type="match status" value="2"/>
</dbReference>
<dbReference type="InterPro" id="IPR001674">
    <property type="entry name" value="GMP_synth_C"/>
</dbReference>
<comment type="subcellular location">
    <subcellularLocation>
        <location evidence="1">Cytoplasm</location>
        <location evidence="1">Cytosol</location>
    </subcellularLocation>
</comment>
<dbReference type="PROSITE" id="PS51553">
    <property type="entry name" value="GMPS_ATP_PPASE"/>
    <property type="match status" value="1"/>
</dbReference>
<accession>U7PMI9</accession>
<comment type="subunit">
    <text evidence="3">Homodimer.</text>
</comment>
<gene>
    <name evidence="18" type="ORF">HMPREF1624_07001</name>
</gene>
<evidence type="ECO:0000256" key="2">
    <source>
        <dbReference type="ARBA" id="ARBA00005153"/>
    </source>
</evidence>
<evidence type="ECO:0000256" key="4">
    <source>
        <dbReference type="ARBA" id="ARBA00012746"/>
    </source>
</evidence>
<keyword evidence="10 16" id="KW-0067">ATP-binding</keyword>
<dbReference type="Gene3D" id="3.30.300.10">
    <property type="match status" value="1"/>
</dbReference>
<keyword evidence="6" id="KW-0436">Ligase</keyword>
<dbReference type="Pfam" id="PF00958">
    <property type="entry name" value="GMP_synt_C"/>
    <property type="match status" value="1"/>
</dbReference>
<dbReference type="Gene3D" id="3.40.50.620">
    <property type="entry name" value="HUPs"/>
    <property type="match status" value="1"/>
</dbReference>
<comment type="function">
    <text evidence="14">Catalyzes the conversion of xanthine monophosphate (XMP) to GMP in the presence of glutamine and ATP through an adenyl-XMP intermediate.</text>
</comment>
<dbReference type="HOGENOM" id="CLU_014340_0_5_1"/>
<dbReference type="SUPFAM" id="SSF52402">
    <property type="entry name" value="Adenine nucleotide alpha hydrolases-like"/>
    <property type="match status" value="1"/>
</dbReference>
<dbReference type="EMBL" id="KI440849">
    <property type="protein sequence ID" value="ERS96792.1"/>
    <property type="molecule type" value="Genomic_DNA"/>
</dbReference>
<evidence type="ECO:0000256" key="15">
    <source>
        <dbReference type="ARBA" id="ARBA00049404"/>
    </source>
</evidence>
<evidence type="ECO:0000256" key="12">
    <source>
        <dbReference type="ARBA" id="ARBA00030464"/>
    </source>
</evidence>
<sequence>MTATAVTEAEAPHNKFDTILVLDFGSQTSHLILRRLRGLNVYAEMLPCTTKLADLPFKPKGIILSGGPSSVYDEGSPHVDSAIFDLGVPILYDYLLFYDRRRLDMELTGVSSYGCQELAWQINSANVARGEAREYGHADVTIHKVDDHVDRLFAGLGETMHAYMSHFDKLVSLPEGFVIVASTSNSEFAGIAHKEKAIFGVQFHPELEHTPRGSELLRNFSVDICGANPSWVMGDFVEQEIARIRHLVGDRAQVIGAVSGGVDSTVAAKLMKEAIGDRFHAVLVDNGLMRLNECQQVKATLGEHLGINLTVVDAADLFLGRLAGVLEPEKKRKIIGSTFIDLFEKEAERIEKEAENTPNAGKVEWFLQGTVRTSLLFPFRMMNGLLEPLRLLFKDEVRAIGRTLNIHNDLIMRHPFPGPGIGIRILGEVTPERVEVARKADNIYISMIKEAGIYDKMSQAYAGVDTNKAVGVMGDTRVYGYIIILRAVTTSDFMSAEAFEFPWALLQKIARTIVNSVDGVSRVTYDLTSKPPGTIELE</sequence>
<keyword evidence="8 16" id="KW-0332">GMP biosynthesis</keyword>
<dbReference type="GO" id="GO:0005524">
    <property type="term" value="F:ATP binding"/>
    <property type="evidence" value="ECO:0007669"/>
    <property type="project" value="UniProtKB-UniRule"/>
</dbReference>
<feature type="binding site" evidence="16">
    <location>
        <begin position="259"/>
        <end position="265"/>
    </location>
    <ligand>
        <name>ATP</name>
        <dbReference type="ChEBI" id="CHEBI:30616"/>
    </ligand>
</feature>
<dbReference type="PANTHER" id="PTHR11922">
    <property type="entry name" value="GMP SYNTHASE-RELATED"/>
    <property type="match status" value="1"/>
</dbReference>
<dbReference type="OrthoDB" id="1724632at2759"/>
<keyword evidence="9 16" id="KW-0658">Purine biosynthesis</keyword>
<dbReference type="CDD" id="cd01742">
    <property type="entry name" value="GATase1_GMP_Synthase"/>
    <property type="match status" value="1"/>
</dbReference>
<dbReference type="Gene3D" id="3.40.50.880">
    <property type="match status" value="1"/>
</dbReference>
<organism evidence="18 19">
    <name type="scientific">Sporothrix schenckii (strain ATCC 58251 / de Perez 2211183)</name>
    <name type="common">Rose-picker's disease fungus</name>
    <dbReference type="NCBI Taxonomy" id="1391915"/>
    <lineage>
        <taxon>Eukaryota</taxon>
        <taxon>Fungi</taxon>
        <taxon>Dikarya</taxon>
        <taxon>Ascomycota</taxon>
        <taxon>Pezizomycotina</taxon>
        <taxon>Sordariomycetes</taxon>
        <taxon>Sordariomycetidae</taxon>
        <taxon>Ophiostomatales</taxon>
        <taxon>Ophiostomataceae</taxon>
        <taxon>Sporothrix</taxon>
    </lineage>
</organism>
<dbReference type="InterPro" id="IPR004739">
    <property type="entry name" value="GMP_synth_GATase"/>
</dbReference>
<evidence type="ECO:0000256" key="3">
    <source>
        <dbReference type="ARBA" id="ARBA00011738"/>
    </source>
</evidence>
<dbReference type="PROSITE" id="PS51273">
    <property type="entry name" value="GATASE_TYPE_1"/>
    <property type="match status" value="1"/>
</dbReference>
<evidence type="ECO:0000256" key="16">
    <source>
        <dbReference type="PROSITE-ProRule" id="PRU00886"/>
    </source>
</evidence>
<dbReference type="InterPro" id="IPR017926">
    <property type="entry name" value="GATASE"/>
</dbReference>
<evidence type="ECO:0000256" key="14">
    <source>
        <dbReference type="ARBA" id="ARBA00044933"/>
    </source>
</evidence>
<comment type="catalytic activity">
    <reaction evidence="15">
        <text>XMP + L-glutamine + ATP + H2O = GMP + L-glutamate + AMP + diphosphate + 2 H(+)</text>
        <dbReference type="Rhea" id="RHEA:11680"/>
        <dbReference type="ChEBI" id="CHEBI:15377"/>
        <dbReference type="ChEBI" id="CHEBI:15378"/>
        <dbReference type="ChEBI" id="CHEBI:29985"/>
        <dbReference type="ChEBI" id="CHEBI:30616"/>
        <dbReference type="ChEBI" id="CHEBI:33019"/>
        <dbReference type="ChEBI" id="CHEBI:57464"/>
        <dbReference type="ChEBI" id="CHEBI:58115"/>
        <dbReference type="ChEBI" id="CHEBI:58359"/>
        <dbReference type="ChEBI" id="CHEBI:456215"/>
        <dbReference type="EC" id="6.3.5.2"/>
    </reaction>
</comment>
<evidence type="ECO:0000256" key="11">
    <source>
        <dbReference type="ARBA" id="ARBA00022962"/>
    </source>
</evidence>
<dbReference type="UniPathway" id="UPA00189">
    <property type="reaction ID" value="UER00296"/>
</dbReference>
<dbReference type="AlphaFoldDB" id="U7PMI9"/>
<feature type="domain" description="GMPS ATP-PPase" evidence="17">
    <location>
        <begin position="231"/>
        <end position="413"/>
    </location>
</feature>
<evidence type="ECO:0000313" key="18">
    <source>
        <dbReference type="EMBL" id="ERS96792.1"/>
    </source>
</evidence>
<protein>
    <recommendedName>
        <fullName evidence="5">GMP synthase [glutamine-hydrolyzing]</fullName>
        <ecNumber evidence="4">6.3.5.2</ecNumber>
    </recommendedName>
    <alternativeName>
        <fullName evidence="12">GMP synthetase</fullName>
    </alternativeName>
    <alternativeName>
        <fullName evidence="13">Glutamine amidotransferase</fullName>
    </alternativeName>
</protein>